<dbReference type="SUPFAM" id="SSF55729">
    <property type="entry name" value="Acyl-CoA N-acyltransferases (Nat)"/>
    <property type="match status" value="1"/>
</dbReference>
<proteinExistence type="predicted"/>
<evidence type="ECO:0000256" key="2">
    <source>
        <dbReference type="ARBA" id="ARBA00023315"/>
    </source>
</evidence>
<dbReference type="CDD" id="cd04301">
    <property type="entry name" value="NAT_SF"/>
    <property type="match status" value="1"/>
</dbReference>
<feature type="domain" description="N-acetyltransferase" evidence="3">
    <location>
        <begin position="3"/>
        <end position="152"/>
    </location>
</feature>
<keyword evidence="1 4" id="KW-0808">Transferase</keyword>
<evidence type="ECO:0000313" key="5">
    <source>
        <dbReference type="Proteomes" id="UP001596978"/>
    </source>
</evidence>
<dbReference type="InterPro" id="IPR016181">
    <property type="entry name" value="Acyl_CoA_acyltransferase"/>
</dbReference>
<comment type="caution">
    <text evidence="4">The sequence shown here is derived from an EMBL/GenBank/DDBJ whole genome shotgun (WGS) entry which is preliminary data.</text>
</comment>
<dbReference type="Gene3D" id="3.40.630.30">
    <property type="match status" value="1"/>
</dbReference>
<reference evidence="5" key="1">
    <citation type="journal article" date="2019" name="Int. J. Syst. Evol. Microbiol.">
        <title>The Global Catalogue of Microorganisms (GCM) 10K type strain sequencing project: providing services to taxonomists for standard genome sequencing and annotation.</title>
        <authorList>
            <consortium name="The Broad Institute Genomics Platform"/>
            <consortium name="The Broad Institute Genome Sequencing Center for Infectious Disease"/>
            <person name="Wu L."/>
            <person name="Ma J."/>
        </authorList>
    </citation>
    <scope>NUCLEOTIDE SEQUENCE [LARGE SCALE GENOMIC DNA]</scope>
    <source>
        <strain evidence="5">CCUG 62952</strain>
    </source>
</reference>
<dbReference type="PANTHER" id="PTHR10545">
    <property type="entry name" value="DIAMINE N-ACETYLTRANSFERASE"/>
    <property type="match status" value="1"/>
</dbReference>
<keyword evidence="2 4" id="KW-0012">Acyltransferase</keyword>
<dbReference type="GO" id="GO:0016746">
    <property type="term" value="F:acyltransferase activity"/>
    <property type="evidence" value="ECO:0007669"/>
    <property type="project" value="UniProtKB-KW"/>
</dbReference>
<dbReference type="RefSeq" id="WP_386403541.1">
    <property type="nucleotide sequence ID" value="NZ_JBHTJH010000003.1"/>
</dbReference>
<organism evidence="4 5">
    <name type="scientific">Sungkyunkwania multivorans</name>
    <dbReference type="NCBI Taxonomy" id="1173618"/>
    <lineage>
        <taxon>Bacteria</taxon>
        <taxon>Pseudomonadati</taxon>
        <taxon>Bacteroidota</taxon>
        <taxon>Flavobacteriia</taxon>
        <taxon>Flavobacteriales</taxon>
        <taxon>Flavobacteriaceae</taxon>
        <taxon>Sungkyunkwania</taxon>
    </lineage>
</organism>
<dbReference type="EC" id="2.3.-.-" evidence="4"/>
<dbReference type="PANTHER" id="PTHR10545:SF29">
    <property type="entry name" value="GH14572P-RELATED"/>
    <property type="match status" value="1"/>
</dbReference>
<dbReference type="PIRSF" id="PIRSF037663">
    <property type="entry name" value="Acetyltransf_GNAT_prd"/>
    <property type="match status" value="1"/>
</dbReference>
<gene>
    <name evidence="4" type="ORF">ACFQ1M_02780</name>
</gene>
<evidence type="ECO:0000313" key="4">
    <source>
        <dbReference type="EMBL" id="MFD0861120.1"/>
    </source>
</evidence>
<dbReference type="PROSITE" id="PS51186">
    <property type="entry name" value="GNAT"/>
    <property type="match status" value="1"/>
</dbReference>
<name>A0ABW3CVC9_9FLAO</name>
<keyword evidence="5" id="KW-1185">Reference proteome</keyword>
<dbReference type="Proteomes" id="UP001596978">
    <property type="component" value="Unassembled WGS sequence"/>
</dbReference>
<protein>
    <submittedName>
        <fullName evidence="4">GNAT family N-acetyltransferase</fullName>
        <ecNumber evidence="4">2.3.-.-</ecNumber>
    </submittedName>
</protein>
<evidence type="ECO:0000259" key="3">
    <source>
        <dbReference type="PROSITE" id="PS51186"/>
    </source>
</evidence>
<evidence type="ECO:0000256" key="1">
    <source>
        <dbReference type="ARBA" id="ARBA00022679"/>
    </source>
</evidence>
<sequence>MQYSIRTATKDDMPAVLSLIKELASFENEPHAVDITVDELKRDGFGTKKHFHCFVAEHQDEIVGMALLYPRYSTWKGPTIHLEDLIVKERMRGTGIGSALFAEVIKYGHEQGVRRIEWVVLDWNEPAIKFYENNGAQVLRDWDTVQMNEEGIENYIANL</sequence>
<dbReference type="EMBL" id="JBHTJH010000003">
    <property type="protein sequence ID" value="MFD0861120.1"/>
    <property type="molecule type" value="Genomic_DNA"/>
</dbReference>
<dbReference type="InterPro" id="IPR000182">
    <property type="entry name" value="GNAT_dom"/>
</dbReference>
<dbReference type="InterPro" id="IPR017255">
    <property type="entry name" value="AcTrfase_GNAT_prd"/>
</dbReference>
<accession>A0ABW3CVC9</accession>
<dbReference type="Pfam" id="PF00583">
    <property type="entry name" value="Acetyltransf_1"/>
    <property type="match status" value="1"/>
</dbReference>
<dbReference type="InterPro" id="IPR051016">
    <property type="entry name" value="Diverse_Substrate_AcTransf"/>
</dbReference>